<organism evidence="2 3">
    <name type="scientific">Candidatus Scatomorpha merdipullorum</name>
    <dbReference type="NCBI Taxonomy" id="2840927"/>
    <lineage>
        <taxon>Bacteria</taxon>
        <taxon>Bacillati</taxon>
        <taxon>Bacillota</taxon>
        <taxon>Clostridia</taxon>
        <taxon>Eubacteriales</taxon>
        <taxon>Candidatus Scatomorpha</taxon>
    </lineage>
</organism>
<proteinExistence type="predicted"/>
<dbReference type="PANTHER" id="PTHR30217:SF10">
    <property type="entry name" value="23S RRNA 5-HYDROXYCYTIDINE C2501 SYNTHASE"/>
    <property type="match status" value="1"/>
</dbReference>
<name>A0A9D1FE40_9FIRM</name>
<protein>
    <submittedName>
        <fullName evidence="2">DUF3656 domain-containing protein</fullName>
    </submittedName>
</protein>
<evidence type="ECO:0000313" key="3">
    <source>
        <dbReference type="Proteomes" id="UP000824001"/>
    </source>
</evidence>
<gene>
    <name evidence="2" type="ORF">IAC18_07415</name>
</gene>
<dbReference type="Pfam" id="PF01136">
    <property type="entry name" value="Peptidase_U32"/>
    <property type="match status" value="1"/>
</dbReference>
<sequence length="694" mass="73726">MLEVLACADSAEAVIAAVQSGADSIYIRLGGRGARGFTEDALRKSVRYCRVRGCRVYAELDTLVSDAEAEAAASLARSASDMGADALIAQDLGFIAVARAAAPELPVFAGERLGMHNAAGLEALRQLGVTRVFLPQELSLEEIRALASRARVELAVCVLGSPCAARAGQCWLSALTGGGSANRGDCSLACRRRYSLGGRMDDYPLATKPVRLLGRLGELEEAGVSCAVIGRSVGRPERLAAAVKLCSACSRESRGPTPLELEEFDRVFAGAEFSEAYLDGEPRAAAGTGEEPERDELRAAERAMSAVRRGYANRELRRVKVDFFFAAKPGRPLLAGVQDSDGNRAEWRGPVVNAAPGEEITEASVNGELRRTKGTPYHCERVMSYVPAGCRVPPGTVAAARRKLIHELTARRAEPPRRATGVLPAPPGGGPPAEKLRFCVEVMSARQLSDELLELAPDSLYLPLTELPDAADMLERFAGRGVELAAVLPRVIHDGELARVGELLSRARAAGVTQALVGSLGHVALARMAGMDARGDYGLNIFNSYAAAAAAGAGLLSLTASFELSTAQIAALAKPIDTEMIGYGRLPAMLTERCVIEASAGRCVCENGAALSDTQGRVMPVLREYVCRNAVYGPEKVFMADRAAELLRAGVSRFRLLFTNEGAREVCAVTRACMGLSSYRPNGLTRGFYNKGVE</sequence>
<dbReference type="EMBL" id="DVJK01000211">
    <property type="protein sequence ID" value="HIS67377.1"/>
    <property type="molecule type" value="Genomic_DNA"/>
</dbReference>
<comment type="caution">
    <text evidence="2">The sequence shown here is derived from an EMBL/GenBank/DDBJ whole genome shotgun (WGS) entry which is preliminary data.</text>
</comment>
<reference evidence="2" key="2">
    <citation type="journal article" date="2021" name="PeerJ">
        <title>Extensive microbial diversity within the chicken gut microbiome revealed by metagenomics and culture.</title>
        <authorList>
            <person name="Gilroy R."/>
            <person name="Ravi A."/>
            <person name="Getino M."/>
            <person name="Pursley I."/>
            <person name="Horton D.L."/>
            <person name="Alikhan N.F."/>
            <person name="Baker D."/>
            <person name="Gharbi K."/>
            <person name="Hall N."/>
            <person name="Watson M."/>
            <person name="Adriaenssens E.M."/>
            <person name="Foster-Nyarko E."/>
            <person name="Jarju S."/>
            <person name="Secka A."/>
            <person name="Antonio M."/>
            <person name="Oren A."/>
            <person name="Chaudhuri R.R."/>
            <person name="La Ragione R."/>
            <person name="Hildebrand F."/>
            <person name="Pallen M.J."/>
        </authorList>
    </citation>
    <scope>NUCLEOTIDE SEQUENCE</scope>
    <source>
        <strain evidence="2">ChiHjej10B9-9673</strain>
    </source>
</reference>
<evidence type="ECO:0000259" key="1">
    <source>
        <dbReference type="Pfam" id="PF12392"/>
    </source>
</evidence>
<dbReference type="InterPro" id="IPR001539">
    <property type="entry name" value="Peptidase_U32"/>
</dbReference>
<dbReference type="Pfam" id="PF12392">
    <property type="entry name" value="DUF3656"/>
    <property type="match status" value="1"/>
</dbReference>
<dbReference type="InterPro" id="IPR020988">
    <property type="entry name" value="Pept_U32_collagenase"/>
</dbReference>
<reference evidence="2" key="1">
    <citation type="submission" date="2020-10" db="EMBL/GenBank/DDBJ databases">
        <authorList>
            <person name="Gilroy R."/>
        </authorList>
    </citation>
    <scope>NUCLEOTIDE SEQUENCE</scope>
    <source>
        <strain evidence="2">ChiHjej10B9-9673</strain>
    </source>
</reference>
<dbReference type="PANTHER" id="PTHR30217">
    <property type="entry name" value="PEPTIDASE U32 FAMILY"/>
    <property type="match status" value="1"/>
</dbReference>
<evidence type="ECO:0000313" key="2">
    <source>
        <dbReference type="EMBL" id="HIS67377.1"/>
    </source>
</evidence>
<dbReference type="InterPro" id="IPR051454">
    <property type="entry name" value="RNA/ubiquinone_mod_enzymes"/>
</dbReference>
<feature type="domain" description="Peptidase U32 collagenase" evidence="1">
    <location>
        <begin position="304"/>
        <end position="412"/>
    </location>
</feature>
<accession>A0A9D1FE40</accession>
<dbReference type="Proteomes" id="UP000824001">
    <property type="component" value="Unassembled WGS sequence"/>
</dbReference>
<dbReference type="AlphaFoldDB" id="A0A9D1FE40"/>